<dbReference type="EMBL" id="BGPR01039366">
    <property type="protein sequence ID" value="GBO15310.1"/>
    <property type="molecule type" value="Genomic_DNA"/>
</dbReference>
<organism evidence="1 2">
    <name type="scientific">Araneus ventricosus</name>
    <name type="common">Orbweaver spider</name>
    <name type="synonym">Epeira ventricosa</name>
    <dbReference type="NCBI Taxonomy" id="182803"/>
    <lineage>
        <taxon>Eukaryota</taxon>
        <taxon>Metazoa</taxon>
        <taxon>Ecdysozoa</taxon>
        <taxon>Arthropoda</taxon>
        <taxon>Chelicerata</taxon>
        <taxon>Arachnida</taxon>
        <taxon>Araneae</taxon>
        <taxon>Araneomorphae</taxon>
        <taxon>Entelegynae</taxon>
        <taxon>Araneoidea</taxon>
        <taxon>Araneidae</taxon>
        <taxon>Araneus</taxon>
    </lineage>
</organism>
<protein>
    <submittedName>
        <fullName evidence="1">Uncharacterized protein</fullName>
    </submittedName>
</protein>
<comment type="caution">
    <text evidence="1">The sequence shown here is derived from an EMBL/GenBank/DDBJ whole genome shotgun (WGS) entry which is preliminary data.</text>
</comment>
<sequence length="65" mass="6906">FGRGGVLITTGESSMSSYVLYSKASSSDAEEELISASASDSPDCKILFSNGGMEQPLVKAQWQQK</sequence>
<keyword evidence="2" id="KW-1185">Reference proteome</keyword>
<evidence type="ECO:0000313" key="1">
    <source>
        <dbReference type="EMBL" id="GBO15310.1"/>
    </source>
</evidence>
<proteinExistence type="predicted"/>
<dbReference type="Proteomes" id="UP000499080">
    <property type="component" value="Unassembled WGS sequence"/>
</dbReference>
<reference evidence="1 2" key="1">
    <citation type="journal article" date="2019" name="Sci. Rep.">
        <title>Orb-weaving spider Araneus ventricosus genome elucidates the spidroin gene catalogue.</title>
        <authorList>
            <person name="Kono N."/>
            <person name="Nakamura H."/>
            <person name="Ohtoshi R."/>
            <person name="Moran D.A.P."/>
            <person name="Shinohara A."/>
            <person name="Yoshida Y."/>
            <person name="Fujiwara M."/>
            <person name="Mori M."/>
            <person name="Tomita M."/>
            <person name="Arakawa K."/>
        </authorList>
    </citation>
    <scope>NUCLEOTIDE SEQUENCE [LARGE SCALE GENOMIC DNA]</scope>
</reference>
<name>A0A4Y2UUT3_ARAVE</name>
<evidence type="ECO:0000313" key="2">
    <source>
        <dbReference type="Proteomes" id="UP000499080"/>
    </source>
</evidence>
<dbReference type="AlphaFoldDB" id="A0A4Y2UUT3"/>
<feature type="non-terminal residue" evidence="1">
    <location>
        <position position="1"/>
    </location>
</feature>
<accession>A0A4Y2UUT3</accession>
<gene>
    <name evidence="1" type="ORF">AVEN_52685_1</name>
</gene>